<gene>
    <name evidence="2" type="ORF">EK0264_10825</name>
</gene>
<dbReference type="Gene3D" id="1.10.340.30">
    <property type="entry name" value="Hypothetical protein, domain 2"/>
    <property type="match status" value="1"/>
</dbReference>
<feature type="domain" description="HhH-GPD" evidence="1">
    <location>
        <begin position="26"/>
        <end position="159"/>
    </location>
</feature>
<dbReference type="InParanoid" id="A0A7L4YPA9"/>
<dbReference type="InterPro" id="IPR011257">
    <property type="entry name" value="DNA_glycosylase"/>
</dbReference>
<keyword evidence="3" id="KW-1185">Reference proteome</keyword>
<evidence type="ECO:0000259" key="1">
    <source>
        <dbReference type="Pfam" id="PF00730"/>
    </source>
</evidence>
<dbReference type="SUPFAM" id="SSF48150">
    <property type="entry name" value="DNA-glycosylase"/>
    <property type="match status" value="1"/>
</dbReference>
<dbReference type="AlphaFoldDB" id="A0A7L4YPA9"/>
<dbReference type="GO" id="GO:0003824">
    <property type="term" value="F:catalytic activity"/>
    <property type="evidence" value="ECO:0007669"/>
    <property type="project" value="InterPro"/>
</dbReference>
<dbReference type="RefSeq" id="WP_159545508.1">
    <property type="nucleotide sequence ID" value="NZ_CP047156.1"/>
</dbReference>
<sequence length="193" mass="21103">MAPQLQLAQDPKADEVLSNDPFALLVGMLLDQQYPMEHAFRGPSKILDRFGTLDPAMIAAADPETFADLAATPPAIHRYGRSMAGRVQQLARVIVEEYDGNAAAIWATASGIDELLERLQALPGYGEQKARIFAALLGKQLGVRPHAWRKKIGPYAEDGSHRSVADVTDEVSLQKVRDFKKAQKAQKKAEAAK</sequence>
<dbReference type="InterPro" id="IPR003265">
    <property type="entry name" value="HhH-GPD_domain"/>
</dbReference>
<dbReference type="KEGG" id="eke:EK0264_10825"/>
<evidence type="ECO:0000313" key="2">
    <source>
        <dbReference type="EMBL" id="QHC00733.1"/>
    </source>
</evidence>
<dbReference type="GO" id="GO:0006284">
    <property type="term" value="P:base-excision repair"/>
    <property type="evidence" value="ECO:0007669"/>
    <property type="project" value="InterPro"/>
</dbReference>
<evidence type="ECO:0000313" key="3">
    <source>
        <dbReference type="Proteomes" id="UP000463857"/>
    </source>
</evidence>
<dbReference type="InterPro" id="IPR017658">
    <property type="entry name" value="HhH-GPD_base_excis"/>
</dbReference>
<proteinExistence type="predicted"/>
<name>A0A7L4YPA9_9ACTN</name>
<protein>
    <submittedName>
        <fullName evidence="2">Fe-S cluster assembly protein HesB</fullName>
    </submittedName>
</protein>
<accession>A0A7L4YPA9</accession>
<dbReference type="EMBL" id="CP047156">
    <property type="protein sequence ID" value="QHC00733.1"/>
    <property type="molecule type" value="Genomic_DNA"/>
</dbReference>
<reference evidence="2 3" key="1">
    <citation type="journal article" date="2018" name="Int. J. Syst. Evol. Microbiol.">
        <title>Epidermidibacterium keratini gen. nov., sp. nov., a member of the family Sporichthyaceae, isolated from keratin epidermis.</title>
        <authorList>
            <person name="Lee D.G."/>
            <person name="Trujillo M.E."/>
            <person name="Kang S."/>
            <person name="Nam J.J."/>
            <person name="Kim Y.J."/>
        </authorList>
    </citation>
    <scope>NUCLEOTIDE SEQUENCE [LARGE SCALE GENOMIC DNA]</scope>
    <source>
        <strain evidence="2 3">EPI-7</strain>
    </source>
</reference>
<dbReference type="Pfam" id="PF00730">
    <property type="entry name" value="HhH-GPD"/>
    <property type="match status" value="1"/>
</dbReference>
<dbReference type="NCBIfam" id="TIGR03252">
    <property type="entry name" value="HhH-GPD-type base excision DNA repair protein"/>
    <property type="match status" value="1"/>
</dbReference>
<dbReference type="OrthoDB" id="1492580at2"/>
<organism evidence="2 3">
    <name type="scientific">Epidermidibacterium keratini</name>
    <dbReference type="NCBI Taxonomy" id="1891644"/>
    <lineage>
        <taxon>Bacteria</taxon>
        <taxon>Bacillati</taxon>
        <taxon>Actinomycetota</taxon>
        <taxon>Actinomycetes</taxon>
        <taxon>Sporichthyales</taxon>
        <taxon>Sporichthyaceae</taxon>
        <taxon>Epidermidibacterium</taxon>
    </lineage>
</organism>
<dbReference type="Proteomes" id="UP000463857">
    <property type="component" value="Chromosome"/>
</dbReference>